<evidence type="ECO:0000256" key="2">
    <source>
        <dbReference type="ARBA" id="ARBA00008163"/>
    </source>
</evidence>
<dbReference type="PANTHER" id="PTHR35093">
    <property type="entry name" value="OUTER MEMBRANE PROTEIN NMB0088-RELATED"/>
    <property type="match status" value="1"/>
</dbReference>
<accession>A0ABW2KV72</accession>
<dbReference type="RefSeq" id="WP_377359359.1">
    <property type="nucleotide sequence ID" value="NZ_JBHTCM010000010.1"/>
</dbReference>
<comment type="similarity">
    <text evidence="2">Belongs to the OmpP1/FadL family.</text>
</comment>
<evidence type="ECO:0000256" key="7">
    <source>
        <dbReference type="ARBA" id="ARBA00023237"/>
    </source>
</evidence>
<evidence type="ECO:0000256" key="4">
    <source>
        <dbReference type="ARBA" id="ARBA00022692"/>
    </source>
</evidence>
<comment type="subcellular location">
    <subcellularLocation>
        <location evidence="1">Cell outer membrane</location>
        <topology evidence="1">Multi-pass membrane protein</topology>
    </subcellularLocation>
</comment>
<dbReference type="SUPFAM" id="SSF56935">
    <property type="entry name" value="Porins"/>
    <property type="match status" value="1"/>
</dbReference>
<evidence type="ECO:0000313" key="9">
    <source>
        <dbReference type="Proteomes" id="UP001596456"/>
    </source>
</evidence>
<organism evidence="8 9">
    <name type="scientific">Rhodocista pekingensis</name>
    <dbReference type="NCBI Taxonomy" id="201185"/>
    <lineage>
        <taxon>Bacteria</taxon>
        <taxon>Pseudomonadati</taxon>
        <taxon>Pseudomonadota</taxon>
        <taxon>Alphaproteobacteria</taxon>
        <taxon>Rhodospirillales</taxon>
        <taxon>Azospirillaceae</taxon>
        <taxon>Rhodocista</taxon>
    </lineage>
</organism>
<gene>
    <name evidence="8" type="ORF">ACFQPS_12300</name>
</gene>
<keyword evidence="9" id="KW-1185">Reference proteome</keyword>
<keyword evidence="4" id="KW-0812">Transmembrane</keyword>
<keyword evidence="7" id="KW-0998">Cell outer membrane</keyword>
<reference evidence="9" key="1">
    <citation type="journal article" date="2019" name="Int. J. Syst. Evol. Microbiol.">
        <title>The Global Catalogue of Microorganisms (GCM) 10K type strain sequencing project: providing services to taxonomists for standard genome sequencing and annotation.</title>
        <authorList>
            <consortium name="The Broad Institute Genomics Platform"/>
            <consortium name="The Broad Institute Genome Sequencing Center for Infectious Disease"/>
            <person name="Wu L."/>
            <person name="Ma J."/>
        </authorList>
    </citation>
    <scope>NUCLEOTIDE SEQUENCE [LARGE SCALE GENOMIC DNA]</scope>
    <source>
        <strain evidence="9">CGMCC 1.16275</strain>
    </source>
</reference>
<evidence type="ECO:0000256" key="6">
    <source>
        <dbReference type="ARBA" id="ARBA00023136"/>
    </source>
</evidence>
<dbReference type="PANTHER" id="PTHR35093:SF3">
    <property type="entry name" value="LONG-CHAIN FATTY ACID TRANSPORT PROTEIN"/>
    <property type="match status" value="1"/>
</dbReference>
<evidence type="ECO:0000313" key="8">
    <source>
        <dbReference type="EMBL" id="MFC7333946.1"/>
    </source>
</evidence>
<dbReference type="Proteomes" id="UP001596456">
    <property type="component" value="Unassembled WGS sequence"/>
</dbReference>
<evidence type="ECO:0000256" key="3">
    <source>
        <dbReference type="ARBA" id="ARBA00022452"/>
    </source>
</evidence>
<protein>
    <submittedName>
        <fullName evidence="8">OmpP1/FadL family transporter</fullName>
    </submittedName>
</protein>
<dbReference type="EMBL" id="JBHTCM010000010">
    <property type="protein sequence ID" value="MFC7333946.1"/>
    <property type="molecule type" value="Genomic_DNA"/>
</dbReference>
<sequence>MGKPKKMTIVSPSRSGRSAALAGGLLAATALATVISLPSGAHAAGFQIRENSSALLGTAFAGLASDPRDLSTAVNNPAGLTYIQRSGAEAALSLIVPSTKFKGTTADALGRPISGEAEGSKDPLPLPAAYLVYAPEGQDWRLALSATAPYGLETDYDEDWTGRYHAVKSTLETANVNLAGAYRLMPQLSVGGGISVQRAEAELTNAVDFGAILANLRVPGFLPQSADGMAKVKGDDWGWGWNLGLLFEPVAGTRFGLSYHSKIDHTLDGTGKFTMPSSVRTVFTAVGVQAFQPESGATADVTTPQSIDFSVSQDLGRIGLHATASWTDWSEFKEIRVVFANPAQPVSVDEQFYNDTWFFAVGATYAYSDDLTLRVGAAHDGRAAQGEYRTPRIPDEERTWLTAGLSWQPLESLTVDAGYAHLFVADATVNQTTGTGNRLTGHFESDVDIVTVAARYRF</sequence>
<evidence type="ECO:0000256" key="5">
    <source>
        <dbReference type="ARBA" id="ARBA00022729"/>
    </source>
</evidence>
<dbReference type="Gene3D" id="2.40.160.60">
    <property type="entry name" value="Outer membrane protein transport protein (OMPP1/FadL/TodX)"/>
    <property type="match status" value="1"/>
</dbReference>
<dbReference type="InterPro" id="IPR005017">
    <property type="entry name" value="OMPP1/FadL/TodX"/>
</dbReference>
<keyword evidence="6" id="KW-0472">Membrane</keyword>
<keyword evidence="5" id="KW-0732">Signal</keyword>
<keyword evidence="3" id="KW-1134">Transmembrane beta strand</keyword>
<proteinExistence type="inferred from homology"/>
<name>A0ABW2KV72_9PROT</name>
<comment type="caution">
    <text evidence="8">The sequence shown here is derived from an EMBL/GenBank/DDBJ whole genome shotgun (WGS) entry which is preliminary data.</text>
</comment>
<dbReference type="Pfam" id="PF03349">
    <property type="entry name" value="Toluene_X"/>
    <property type="match status" value="1"/>
</dbReference>
<evidence type="ECO:0000256" key="1">
    <source>
        <dbReference type="ARBA" id="ARBA00004571"/>
    </source>
</evidence>